<dbReference type="PATRIC" id="fig|1177154.3.peg.720"/>
<feature type="transmembrane region" description="Helical" evidence="2">
    <location>
        <begin position="7"/>
        <end position="28"/>
    </location>
</feature>
<feature type="transmembrane region" description="Helical" evidence="2">
    <location>
        <begin position="101"/>
        <end position="121"/>
    </location>
</feature>
<organism evidence="4 5">
    <name type="scientific">Alcanivorax nanhaiticus</name>
    <dbReference type="NCBI Taxonomy" id="1177154"/>
    <lineage>
        <taxon>Bacteria</taxon>
        <taxon>Pseudomonadati</taxon>
        <taxon>Pseudomonadota</taxon>
        <taxon>Gammaproteobacteria</taxon>
        <taxon>Oceanospirillales</taxon>
        <taxon>Alcanivoracaceae</taxon>
        <taxon>Alcanivorax</taxon>
    </lineage>
</organism>
<comment type="caution">
    <text evidence="4">The sequence shown here is derived from an EMBL/GenBank/DDBJ whole genome shotgun (WGS) entry which is preliminary data.</text>
</comment>
<dbReference type="GO" id="GO:0003676">
    <property type="term" value="F:nucleic acid binding"/>
    <property type="evidence" value="ECO:0007669"/>
    <property type="project" value="InterPro"/>
</dbReference>
<dbReference type="InterPro" id="IPR050181">
    <property type="entry name" value="Cold_shock_domain"/>
</dbReference>
<sequence length="201" mass="22239">MNLSKPLTAFYAVAALLLAIPGAWLLFAPEMAIVTIHENLAFVQISNVHSQQTGLGLLLAAAVNLVCLRDSAERLPLHVAVFFYLAGLVASHGNRVFGDQWWMWLPAALYLLPLIPFGKLIPSKLPLPLPGGNGQQRGEVKWFNPNKGFGFILTDKGEELFVHFKAVQNGGRRSLRTGTKVRFDTRMSDRGEQADNVYIEQ</sequence>
<dbReference type="GO" id="GO:0005829">
    <property type="term" value="C:cytosol"/>
    <property type="evidence" value="ECO:0007669"/>
    <property type="project" value="UniProtKB-ARBA"/>
</dbReference>
<feature type="transmembrane region" description="Helical" evidence="2">
    <location>
        <begin position="48"/>
        <end position="68"/>
    </location>
</feature>
<accession>A0A095TV32</accession>
<evidence type="ECO:0000259" key="3">
    <source>
        <dbReference type="PROSITE" id="PS51857"/>
    </source>
</evidence>
<dbReference type="InterPro" id="IPR012340">
    <property type="entry name" value="NA-bd_OB-fold"/>
</dbReference>
<feature type="domain" description="CSD" evidence="3">
    <location>
        <begin position="135"/>
        <end position="199"/>
    </location>
</feature>
<dbReference type="AlphaFoldDB" id="A0A095TV32"/>
<dbReference type="STRING" id="1177154.Y5S_00715"/>
<keyword evidence="2" id="KW-0472">Membrane</keyword>
<dbReference type="InterPro" id="IPR019844">
    <property type="entry name" value="CSD_CS"/>
</dbReference>
<dbReference type="InterPro" id="IPR002059">
    <property type="entry name" value="CSP_DNA-bd"/>
</dbReference>
<evidence type="ECO:0000313" key="5">
    <source>
        <dbReference type="Proteomes" id="UP000029444"/>
    </source>
</evidence>
<reference evidence="4 5" key="1">
    <citation type="submission" date="2012-09" db="EMBL/GenBank/DDBJ databases">
        <title>Genome Sequence of alkane-degrading Bacterium Alcanivorax sp. 19-m-6.</title>
        <authorList>
            <person name="Lai Q."/>
            <person name="Shao Z."/>
        </authorList>
    </citation>
    <scope>NUCLEOTIDE SEQUENCE [LARGE SCALE GENOMIC DNA]</scope>
    <source>
        <strain evidence="4 5">19-m-6</strain>
    </source>
</reference>
<keyword evidence="5" id="KW-1185">Reference proteome</keyword>
<name>A0A095TV32_9GAMM</name>
<dbReference type="Gene3D" id="2.40.50.140">
    <property type="entry name" value="Nucleic acid-binding proteins"/>
    <property type="match status" value="1"/>
</dbReference>
<evidence type="ECO:0000256" key="1">
    <source>
        <dbReference type="RuleBase" id="RU000408"/>
    </source>
</evidence>
<dbReference type="Proteomes" id="UP000029444">
    <property type="component" value="Unassembled WGS sequence"/>
</dbReference>
<keyword evidence="2" id="KW-1133">Transmembrane helix</keyword>
<protein>
    <submittedName>
        <fullName evidence="4">Cold-shock domain-contain protein</fullName>
    </submittedName>
</protein>
<dbReference type="PANTHER" id="PTHR11544">
    <property type="entry name" value="COLD SHOCK DOMAIN CONTAINING PROTEINS"/>
    <property type="match status" value="1"/>
</dbReference>
<dbReference type="RefSeq" id="WP_081939648.1">
    <property type="nucleotide sequence ID" value="NZ_ARXV01000002.1"/>
</dbReference>
<keyword evidence="2" id="KW-0812">Transmembrane</keyword>
<dbReference type="PRINTS" id="PR00050">
    <property type="entry name" value="COLDSHOCK"/>
</dbReference>
<comment type="subcellular location">
    <subcellularLocation>
        <location evidence="1">Cytoplasm</location>
    </subcellularLocation>
</comment>
<dbReference type="eggNOG" id="COG1278">
    <property type="taxonomic scope" value="Bacteria"/>
</dbReference>
<proteinExistence type="predicted"/>
<dbReference type="PROSITE" id="PS51857">
    <property type="entry name" value="CSD_2"/>
    <property type="match status" value="1"/>
</dbReference>
<dbReference type="Pfam" id="PF00313">
    <property type="entry name" value="CSD"/>
    <property type="match status" value="1"/>
</dbReference>
<dbReference type="PROSITE" id="PS00352">
    <property type="entry name" value="CSD_1"/>
    <property type="match status" value="1"/>
</dbReference>
<dbReference type="SMART" id="SM00357">
    <property type="entry name" value="CSP"/>
    <property type="match status" value="1"/>
</dbReference>
<dbReference type="EMBL" id="ARXV01000002">
    <property type="protein sequence ID" value="KGD66243.1"/>
    <property type="molecule type" value="Genomic_DNA"/>
</dbReference>
<evidence type="ECO:0000313" key="4">
    <source>
        <dbReference type="EMBL" id="KGD66243.1"/>
    </source>
</evidence>
<dbReference type="SUPFAM" id="SSF50249">
    <property type="entry name" value="Nucleic acid-binding proteins"/>
    <property type="match status" value="1"/>
</dbReference>
<feature type="transmembrane region" description="Helical" evidence="2">
    <location>
        <begin position="75"/>
        <end position="95"/>
    </location>
</feature>
<evidence type="ECO:0000256" key="2">
    <source>
        <dbReference type="SAM" id="Phobius"/>
    </source>
</evidence>
<dbReference type="CDD" id="cd04458">
    <property type="entry name" value="CSP_CDS"/>
    <property type="match status" value="1"/>
</dbReference>
<dbReference type="InterPro" id="IPR011129">
    <property type="entry name" value="CSD"/>
</dbReference>
<gene>
    <name evidence="4" type="ORF">Y5S_00715</name>
</gene>